<reference evidence="1 2" key="1">
    <citation type="submission" date="2021-01" db="EMBL/GenBank/DDBJ databases">
        <title>Chromosome-level genome assembly of a human fungal pathogen reveals clustering of transcriptionally co-regulated genes.</title>
        <authorList>
            <person name="Voorhies M."/>
            <person name="Cohen S."/>
            <person name="Shea T.P."/>
            <person name="Petrus S."/>
            <person name="Munoz J.F."/>
            <person name="Poplawski S."/>
            <person name="Goldman W.E."/>
            <person name="Michael T."/>
            <person name="Cuomo C.A."/>
            <person name="Sil A."/>
            <person name="Beyhan S."/>
        </authorList>
    </citation>
    <scope>NUCLEOTIDE SEQUENCE [LARGE SCALE GENOMIC DNA]</scope>
    <source>
        <strain evidence="1 2">G184AR</strain>
    </source>
</reference>
<accession>A0A8H7YJA8</accession>
<sequence>MALADRAKEVSQVIGTKRAHSMKYTPNASDVYSWSRKMFIRLGRSVCPGFCGNQDNPRPRNRRSR</sequence>
<evidence type="ECO:0000313" key="1">
    <source>
        <dbReference type="EMBL" id="KAG5290564.1"/>
    </source>
</evidence>
<name>A0A8H7YJA8_AJECA</name>
<dbReference type="AlphaFoldDB" id="A0A8H7YJA8"/>
<organism evidence="1 2">
    <name type="scientific">Ajellomyces capsulatus</name>
    <name type="common">Darling's disease fungus</name>
    <name type="synonym">Histoplasma capsulatum</name>
    <dbReference type="NCBI Taxonomy" id="5037"/>
    <lineage>
        <taxon>Eukaryota</taxon>
        <taxon>Fungi</taxon>
        <taxon>Dikarya</taxon>
        <taxon>Ascomycota</taxon>
        <taxon>Pezizomycotina</taxon>
        <taxon>Eurotiomycetes</taxon>
        <taxon>Eurotiomycetidae</taxon>
        <taxon>Onygenales</taxon>
        <taxon>Ajellomycetaceae</taxon>
        <taxon>Histoplasma</taxon>
    </lineage>
</organism>
<gene>
    <name evidence="1" type="ORF">I7I52_07622</name>
</gene>
<dbReference type="VEuPathDB" id="FungiDB:I7I52_07622"/>
<evidence type="ECO:0000313" key="2">
    <source>
        <dbReference type="Proteomes" id="UP000670092"/>
    </source>
</evidence>
<dbReference type="Proteomes" id="UP000670092">
    <property type="component" value="Unassembled WGS sequence"/>
</dbReference>
<protein>
    <submittedName>
        <fullName evidence="1">Uncharacterized protein</fullName>
    </submittedName>
</protein>
<comment type="caution">
    <text evidence="1">The sequence shown here is derived from an EMBL/GenBank/DDBJ whole genome shotgun (WGS) entry which is preliminary data.</text>
</comment>
<proteinExistence type="predicted"/>
<dbReference type="EMBL" id="JAEVHI010000005">
    <property type="protein sequence ID" value="KAG5290564.1"/>
    <property type="molecule type" value="Genomic_DNA"/>
</dbReference>